<dbReference type="GO" id="GO:0016853">
    <property type="term" value="F:isomerase activity"/>
    <property type="evidence" value="ECO:0007669"/>
    <property type="project" value="UniProtKB-KW"/>
</dbReference>
<dbReference type="Pfam" id="PF00378">
    <property type="entry name" value="ECH_1"/>
    <property type="match status" value="1"/>
</dbReference>
<dbReference type="eggNOG" id="COG1024">
    <property type="taxonomic scope" value="Bacteria"/>
</dbReference>
<organism evidence="4 5">
    <name type="scientific">Dinoroseobacter shibae (strain DSM 16493 / NCIMB 14021 / DFL 12)</name>
    <dbReference type="NCBI Taxonomy" id="398580"/>
    <lineage>
        <taxon>Bacteria</taxon>
        <taxon>Pseudomonadati</taxon>
        <taxon>Pseudomonadota</taxon>
        <taxon>Alphaproteobacteria</taxon>
        <taxon>Rhodobacterales</taxon>
        <taxon>Roseobacteraceae</taxon>
        <taxon>Dinoroseobacter</taxon>
    </lineage>
</organism>
<dbReference type="InterPro" id="IPR018376">
    <property type="entry name" value="Enoyl-CoA_hyd/isom_CS"/>
</dbReference>
<dbReference type="GO" id="GO:0006635">
    <property type="term" value="P:fatty acid beta-oxidation"/>
    <property type="evidence" value="ECO:0007669"/>
    <property type="project" value="TreeGrafter"/>
</dbReference>
<dbReference type="NCBIfam" id="NF004781">
    <property type="entry name" value="PRK06127.1"/>
    <property type="match status" value="1"/>
</dbReference>
<protein>
    <submittedName>
        <fullName evidence="4">Enoyl-CoA hydratase/isomerase</fullName>
    </submittedName>
</protein>
<dbReference type="Gene3D" id="3.90.226.10">
    <property type="entry name" value="2-enoyl-CoA Hydratase, Chain A, domain 1"/>
    <property type="match status" value="1"/>
</dbReference>
<sequence>MSRALAEGRLLLDREGPVARITLNNPDRLNAMRLAMWQGLGDLAVELAASDARVVVLRGAGDRAFCAGADISEFPQVRATPEGVAAYNRTVARALEGLAALPMPVLAAIRGHCIGGGLEIAVRCDLRLASETARIAFTPAKLGLAIGADEVAALARIAGPAAAAELLYTAQPVDAARAERWGLVNRRVPEDMLMDEADALARTIAANAPLTLRAVKAGLAAFARPGDAAAASHADALVKTCFDSADYREGQRAFAEKRRPEFKGQ</sequence>
<dbReference type="AlphaFoldDB" id="A8LSH6"/>
<dbReference type="SUPFAM" id="SSF52096">
    <property type="entry name" value="ClpP/crotonase"/>
    <property type="match status" value="1"/>
</dbReference>
<dbReference type="InterPro" id="IPR029045">
    <property type="entry name" value="ClpP/crotonase-like_dom_sf"/>
</dbReference>
<dbReference type="HOGENOM" id="CLU_009834_7_3_5"/>
<dbReference type="Proteomes" id="UP000006833">
    <property type="component" value="Chromosome"/>
</dbReference>
<accession>A8LSH6</accession>
<dbReference type="Gene3D" id="1.10.12.10">
    <property type="entry name" value="Lyase 2-enoyl-coa Hydratase, Chain A, domain 2"/>
    <property type="match status" value="1"/>
</dbReference>
<dbReference type="STRING" id="398580.Dshi_1048"/>
<dbReference type="PANTHER" id="PTHR11941">
    <property type="entry name" value="ENOYL-COA HYDRATASE-RELATED"/>
    <property type="match status" value="1"/>
</dbReference>
<gene>
    <name evidence="4" type="ordered locus">Dshi_1048</name>
</gene>
<dbReference type="PROSITE" id="PS00166">
    <property type="entry name" value="ENOYL_COA_HYDRATASE"/>
    <property type="match status" value="1"/>
</dbReference>
<dbReference type="KEGG" id="dsh:Dshi_1048"/>
<keyword evidence="2" id="KW-0456">Lyase</keyword>
<proteinExistence type="inferred from homology"/>
<keyword evidence="4" id="KW-0413">Isomerase</keyword>
<evidence type="ECO:0000256" key="1">
    <source>
        <dbReference type="ARBA" id="ARBA00005254"/>
    </source>
</evidence>
<dbReference type="CDD" id="cd06558">
    <property type="entry name" value="crotonase-like"/>
    <property type="match status" value="1"/>
</dbReference>
<dbReference type="EMBL" id="CP000830">
    <property type="protein sequence ID" value="ABV92790.1"/>
    <property type="molecule type" value="Genomic_DNA"/>
</dbReference>
<evidence type="ECO:0000256" key="2">
    <source>
        <dbReference type="ARBA" id="ARBA00023239"/>
    </source>
</evidence>
<dbReference type="InterPro" id="IPR001753">
    <property type="entry name" value="Enoyl-CoA_hydra/iso"/>
</dbReference>
<dbReference type="PANTHER" id="PTHR11941:SF54">
    <property type="entry name" value="ENOYL-COA HYDRATASE, MITOCHONDRIAL"/>
    <property type="match status" value="1"/>
</dbReference>
<dbReference type="GO" id="GO:0016829">
    <property type="term" value="F:lyase activity"/>
    <property type="evidence" value="ECO:0007669"/>
    <property type="project" value="UniProtKB-KW"/>
</dbReference>
<comment type="similarity">
    <text evidence="1 3">Belongs to the enoyl-CoA hydratase/isomerase family.</text>
</comment>
<evidence type="ECO:0000313" key="5">
    <source>
        <dbReference type="Proteomes" id="UP000006833"/>
    </source>
</evidence>
<keyword evidence="5" id="KW-1185">Reference proteome</keyword>
<reference evidence="5" key="1">
    <citation type="journal article" date="2010" name="ISME J.">
        <title>The complete genome sequence of the algal symbiont Dinoroseobacter shibae: a hitchhiker's guide to life in the sea.</title>
        <authorList>
            <person name="Wagner-Dobler I."/>
            <person name="Ballhausen B."/>
            <person name="Berger M."/>
            <person name="Brinkhoff T."/>
            <person name="Buchholz I."/>
            <person name="Bunk B."/>
            <person name="Cypionka H."/>
            <person name="Daniel R."/>
            <person name="Drepper T."/>
            <person name="Gerdts G."/>
            <person name="Hahnke S."/>
            <person name="Han C."/>
            <person name="Jahn D."/>
            <person name="Kalhoefer D."/>
            <person name="Kiss H."/>
            <person name="Klenk H.P."/>
            <person name="Kyrpides N."/>
            <person name="Liebl W."/>
            <person name="Liesegang H."/>
            <person name="Meincke L."/>
            <person name="Pati A."/>
            <person name="Petersen J."/>
            <person name="Piekarski T."/>
            <person name="Pommerenke C."/>
            <person name="Pradella S."/>
            <person name="Pukall R."/>
            <person name="Rabus R."/>
            <person name="Stackebrandt E."/>
            <person name="Thole S."/>
            <person name="Thompson L."/>
            <person name="Tielen P."/>
            <person name="Tomasch J."/>
            <person name="von Jan M."/>
            <person name="Wanphrut N."/>
            <person name="Wichels A."/>
            <person name="Zech H."/>
            <person name="Simon M."/>
        </authorList>
    </citation>
    <scope>NUCLEOTIDE SEQUENCE [LARGE SCALE GENOMIC DNA]</scope>
    <source>
        <strain evidence="5">DSM 16493 / NCIMB 14021 / DFL 12</strain>
    </source>
</reference>
<dbReference type="InterPro" id="IPR014748">
    <property type="entry name" value="Enoyl-CoA_hydra_C"/>
</dbReference>
<name>A8LSH6_DINSH</name>
<evidence type="ECO:0000256" key="3">
    <source>
        <dbReference type="RuleBase" id="RU003707"/>
    </source>
</evidence>
<evidence type="ECO:0000313" key="4">
    <source>
        <dbReference type="EMBL" id="ABV92790.1"/>
    </source>
</evidence>